<sequence length="90" mass="10693">MNQIDKDELDRFISNIIVFNTKNDLRKLLDQLEKAGVSSFYVNKKEIEELRAEIDRCFPISNGNKITDFKIEKMIKDIKLLQYIKEKIKL</sequence>
<proteinExistence type="predicted"/>
<dbReference type="EMBL" id="JADIMP010000062">
    <property type="protein sequence ID" value="MBO8441580.1"/>
    <property type="molecule type" value="Genomic_DNA"/>
</dbReference>
<dbReference type="AlphaFoldDB" id="A0A9D9E743"/>
<gene>
    <name evidence="1" type="ORF">IAA89_03935</name>
</gene>
<reference evidence="1" key="2">
    <citation type="journal article" date="2021" name="PeerJ">
        <title>Extensive microbial diversity within the chicken gut microbiome revealed by metagenomics and culture.</title>
        <authorList>
            <person name="Gilroy R."/>
            <person name="Ravi A."/>
            <person name="Getino M."/>
            <person name="Pursley I."/>
            <person name="Horton D.L."/>
            <person name="Alikhan N.F."/>
            <person name="Baker D."/>
            <person name="Gharbi K."/>
            <person name="Hall N."/>
            <person name="Watson M."/>
            <person name="Adriaenssens E.M."/>
            <person name="Foster-Nyarko E."/>
            <person name="Jarju S."/>
            <person name="Secka A."/>
            <person name="Antonio M."/>
            <person name="Oren A."/>
            <person name="Chaudhuri R.R."/>
            <person name="La Ragione R."/>
            <person name="Hildebrand F."/>
            <person name="Pallen M.J."/>
        </authorList>
    </citation>
    <scope>NUCLEOTIDE SEQUENCE</scope>
    <source>
        <strain evidence="1">C6-149</strain>
    </source>
</reference>
<comment type="caution">
    <text evidence="1">The sequence shown here is derived from an EMBL/GenBank/DDBJ whole genome shotgun (WGS) entry which is preliminary data.</text>
</comment>
<name>A0A9D9E743_9LACO</name>
<evidence type="ECO:0000313" key="2">
    <source>
        <dbReference type="Proteomes" id="UP000823614"/>
    </source>
</evidence>
<organism evidence="1 2">
    <name type="scientific">Candidatus Gallilactobacillus intestinavium</name>
    <dbReference type="NCBI Taxonomy" id="2840838"/>
    <lineage>
        <taxon>Bacteria</taxon>
        <taxon>Bacillati</taxon>
        <taxon>Bacillota</taxon>
        <taxon>Bacilli</taxon>
        <taxon>Lactobacillales</taxon>
        <taxon>Lactobacillaceae</taxon>
        <taxon>Lactobacillaceae incertae sedis</taxon>
        <taxon>Candidatus Gallilactobacillus</taxon>
    </lineage>
</organism>
<evidence type="ECO:0000313" key="1">
    <source>
        <dbReference type="EMBL" id="MBO8441580.1"/>
    </source>
</evidence>
<accession>A0A9D9E743</accession>
<reference evidence="1" key="1">
    <citation type="submission" date="2020-10" db="EMBL/GenBank/DDBJ databases">
        <authorList>
            <person name="Gilroy R."/>
        </authorList>
    </citation>
    <scope>NUCLEOTIDE SEQUENCE</scope>
    <source>
        <strain evidence="1">C6-149</strain>
    </source>
</reference>
<dbReference type="Proteomes" id="UP000823614">
    <property type="component" value="Unassembled WGS sequence"/>
</dbReference>
<protein>
    <submittedName>
        <fullName evidence="1">Uncharacterized protein</fullName>
    </submittedName>
</protein>